<name>A0ABV6U0B9_9ACTN</name>
<keyword evidence="4" id="KW-1185">Reference proteome</keyword>
<evidence type="ECO:0000313" key="3">
    <source>
        <dbReference type="EMBL" id="MFC0861442.1"/>
    </source>
</evidence>
<dbReference type="InterPro" id="IPR029058">
    <property type="entry name" value="AB_hydrolase_fold"/>
</dbReference>
<dbReference type="Pfam" id="PF00975">
    <property type="entry name" value="Thioesterase"/>
    <property type="match status" value="1"/>
</dbReference>
<comment type="caution">
    <text evidence="3">The sequence shown here is derived from an EMBL/GenBank/DDBJ whole genome shotgun (WGS) entry which is preliminary data.</text>
</comment>
<reference evidence="3 4" key="1">
    <citation type="submission" date="2024-09" db="EMBL/GenBank/DDBJ databases">
        <authorList>
            <person name="Sun Q."/>
            <person name="Mori K."/>
        </authorList>
    </citation>
    <scope>NUCLEOTIDE SEQUENCE [LARGE SCALE GENOMIC DNA]</scope>
    <source>
        <strain evidence="3 4">TBRC 1851</strain>
    </source>
</reference>
<evidence type="ECO:0000256" key="1">
    <source>
        <dbReference type="ARBA" id="ARBA00007169"/>
    </source>
</evidence>
<dbReference type="EMBL" id="JBHMQT010000004">
    <property type="protein sequence ID" value="MFC0861442.1"/>
    <property type="molecule type" value="Genomic_DNA"/>
</dbReference>
<proteinExistence type="inferred from homology"/>
<organism evidence="3 4">
    <name type="scientific">Sphaerimonospora cavernae</name>
    <dbReference type="NCBI Taxonomy" id="1740611"/>
    <lineage>
        <taxon>Bacteria</taxon>
        <taxon>Bacillati</taxon>
        <taxon>Actinomycetota</taxon>
        <taxon>Actinomycetes</taxon>
        <taxon>Streptosporangiales</taxon>
        <taxon>Streptosporangiaceae</taxon>
        <taxon>Sphaerimonospora</taxon>
    </lineage>
</organism>
<feature type="domain" description="Thioesterase" evidence="2">
    <location>
        <begin position="16"/>
        <end position="237"/>
    </location>
</feature>
<dbReference type="Gene3D" id="3.40.50.1820">
    <property type="entry name" value="alpha/beta hydrolase"/>
    <property type="match status" value="1"/>
</dbReference>
<protein>
    <submittedName>
        <fullName evidence="3">Thioesterase II family protein</fullName>
    </submittedName>
</protein>
<evidence type="ECO:0000313" key="4">
    <source>
        <dbReference type="Proteomes" id="UP001589870"/>
    </source>
</evidence>
<evidence type="ECO:0000259" key="2">
    <source>
        <dbReference type="Pfam" id="PF00975"/>
    </source>
</evidence>
<dbReference type="Proteomes" id="UP001589870">
    <property type="component" value="Unassembled WGS sequence"/>
</dbReference>
<dbReference type="InterPro" id="IPR001031">
    <property type="entry name" value="Thioesterase"/>
</dbReference>
<dbReference type="PANTHER" id="PTHR11487:SF0">
    <property type="entry name" value="S-ACYL FATTY ACID SYNTHASE THIOESTERASE, MEDIUM CHAIN"/>
    <property type="match status" value="1"/>
</dbReference>
<sequence>MSSNLRILSGRGDTAVYLLPYAGGTVSSYWSWAGLLPDGFETSAVQLPGRQDRWSEASYQRFDVLIADLADEIAAAAADRPFVLVGHSMGAALAFEVARGLWRLSALEPALLAVSSAIPPQIYHPAIGADRWSDDELIRETQEGNRLPAVILENHELLELVLPSLRADLELVDTYEYRPGPPLTCPISVFGGLDDRLVPVAVLDHWRAQTTGRTIIRTYPGDHFYLWGRERDVVSAIVSDLQRTDGDLKVTKGPAQ</sequence>
<dbReference type="SUPFAM" id="SSF53474">
    <property type="entry name" value="alpha/beta-Hydrolases"/>
    <property type="match status" value="1"/>
</dbReference>
<comment type="similarity">
    <text evidence="1">Belongs to the thioesterase family.</text>
</comment>
<dbReference type="InterPro" id="IPR012223">
    <property type="entry name" value="TEII"/>
</dbReference>
<accession>A0ABV6U0B9</accession>
<dbReference type="RefSeq" id="WP_394299687.1">
    <property type="nucleotide sequence ID" value="NZ_JBHMQT010000004.1"/>
</dbReference>
<gene>
    <name evidence="3" type="ORF">ACFHYQ_03935</name>
</gene>
<dbReference type="PANTHER" id="PTHR11487">
    <property type="entry name" value="THIOESTERASE"/>
    <property type="match status" value="1"/>
</dbReference>